<protein>
    <submittedName>
        <fullName evidence="11">Iron complex outermembrane recepter protein</fullName>
    </submittedName>
</protein>
<evidence type="ECO:0000256" key="4">
    <source>
        <dbReference type="ARBA" id="ARBA00022692"/>
    </source>
</evidence>
<comment type="subcellular location">
    <subcellularLocation>
        <location evidence="1">Cell outer membrane</location>
        <topology evidence="1">Multi-pass membrane protein</topology>
    </subcellularLocation>
</comment>
<dbReference type="GO" id="GO:0015344">
    <property type="term" value="F:siderophore uptake transmembrane transporter activity"/>
    <property type="evidence" value="ECO:0007669"/>
    <property type="project" value="TreeGrafter"/>
</dbReference>
<evidence type="ECO:0000313" key="11">
    <source>
        <dbReference type="EMBL" id="SFP60896.1"/>
    </source>
</evidence>
<dbReference type="AlphaFoldDB" id="A0A1I5RSG3"/>
<dbReference type="GO" id="GO:0044718">
    <property type="term" value="P:siderophore transmembrane transport"/>
    <property type="evidence" value="ECO:0007669"/>
    <property type="project" value="TreeGrafter"/>
</dbReference>
<organism evidence="11 12">
    <name type="scientific">Parafilimonas terrae</name>
    <dbReference type="NCBI Taxonomy" id="1465490"/>
    <lineage>
        <taxon>Bacteria</taxon>
        <taxon>Pseudomonadati</taxon>
        <taxon>Bacteroidota</taxon>
        <taxon>Chitinophagia</taxon>
        <taxon>Chitinophagales</taxon>
        <taxon>Chitinophagaceae</taxon>
        <taxon>Parafilimonas</taxon>
    </lineage>
</organism>
<dbReference type="Pfam" id="PF00593">
    <property type="entry name" value="TonB_dep_Rec_b-barrel"/>
    <property type="match status" value="1"/>
</dbReference>
<keyword evidence="12" id="KW-1185">Reference proteome</keyword>
<evidence type="ECO:0000256" key="1">
    <source>
        <dbReference type="ARBA" id="ARBA00004571"/>
    </source>
</evidence>
<name>A0A1I5RSG3_9BACT</name>
<dbReference type="PANTHER" id="PTHR30069:SF29">
    <property type="entry name" value="HEMOGLOBIN AND HEMOGLOBIN-HAPTOGLOBIN-BINDING PROTEIN 1-RELATED"/>
    <property type="match status" value="1"/>
</dbReference>
<keyword evidence="8" id="KW-0675">Receptor</keyword>
<evidence type="ECO:0000256" key="9">
    <source>
        <dbReference type="ARBA" id="ARBA00023237"/>
    </source>
</evidence>
<evidence type="ECO:0000256" key="7">
    <source>
        <dbReference type="ARBA" id="ARBA00023136"/>
    </source>
</evidence>
<proteinExistence type="predicted"/>
<dbReference type="EMBL" id="FOXQ01000001">
    <property type="protein sequence ID" value="SFP60896.1"/>
    <property type="molecule type" value="Genomic_DNA"/>
</dbReference>
<evidence type="ECO:0000259" key="10">
    <source>
        <dbReference type="Pfam" id="PF00593"/>
    </source>
</evidence>
<keyword evidence="6" id="KW-0798">TonB box</keyword>
<keyword evidence="2" id="KW-0813">Transport</keyword>
<dbReference type="STRING" id="1465490.SAMN05444277_101372"/>
<reference evidence="11 12" key="1">
    <citation type="submission" date="2016-10" db="EMBL/GenBank/DDBJ databases">
        <authorList>
            <person name="de Groot N.N."/>
        </authorList>
    </citation>
    <scope>NUCLEOTIDE SEQUENCE [LARGE SCALE GENOMIC DNA]</scope>
    <source>
        <strain evidence="11 12">DSM 28286</strain>
    </source>
</reference>
<evidence type="ECO:0000313" key="12">
    <source>
        <dbReference type="Proteomes" id="UP000199031"/>
    </source>
</evidence>
<dbReference type="PANTHER" id="PTHR30069">
    <property type="entry name" value="TONB-DEPENDENT OUTER MEMBRANE RECEPTOR"/>
    <property type="match status" value="1"/>
</dbReference>
<dbReference type="Proteomes" id="UP000199031">
    <property type="component" value="Unassembled WGS sequence"/>
</dbReference>
<accession>A0A1I5RSG3</accession>
<evidence type="ECO:0000256" key="8">
    <source>
        <dbReference type="ARBA" id="ARBA00023170"/>
    </source>
</evidence>
<keyword evidence="9" id="KW-0998">Cell outer membrane</keyword>
<feature type="domain" description="TonB-dependent receptor-like beta-barrel" evidence="10">
    <location>
        <begin position="40"/>
        <end position="406"/>
    </location>
</feature>
<dbReference type="InterPro" id="IPR000531">
    <property type="entry name" value="Beta-barrel_TonB"/>
</dbReference>
<dbReference type="SUPFAM" id="SSF56935">
    <property type="entry name" value="Porins"/>
    <property type="match status" value="1"/>
</dbReference>
<dbReference type="GO" id="GO:0009279">
    <property type="term" value="C:cell outer membrane"/>
    <property type="evidence" value="ECO:0007669"/>
    <property type="project" value="UniProtKB-SubCell"/>
</dbReference>
<keyword evidence="7" id="KW-0472">Membrane</keyword>
<sequence>MFGSANAGAAYDPAGIELTAIPKFKRYTINPKLFLYGDKTNANIGFSYITENRTGGNMNYIKHNTPGYFEKNNTDRFSTQLDIQHKLNDNSTLQFKNSYSGFNRLIAIPGYIFQGRQQSSYSELNFTAKKEKALWIAGLNFLTDDFKEKQHNTMLLRNYHYNTYGVFVQNTWTPASHFSLETGLRGDYVKQYGFELLPRISAMFKVSPAFTARLGGGLGYKTPTVFTEDAERIQFQHILPINEATAINEKSVGGNVDFNYKTHIGRLGFSANVLLFYTKLHNPQVLKDTSEGNKAFVNANGHIDTKGLETNLRFTYSNFKLFIGYTYAGVNSHYNNTESWFPLTPRHRLNNVLMYEKEDDIKIGLEAYYYSPQKLTDGAMGKSYWMCGAMAEKCWDKFSVFINFENILDVRQTKFDTIYTGTIDNPIFRDIYAPLDGFVVNGGIKLKF</sequence>
<evidence type="ECO:0000256" key="3">
    <source>
        <dbReference type="ARBA" id="ARBA00022452"/>
    </source>
</evidence>
<keyword evidence="3" id="KW-1134">Transmembrane beta strand</keyword>
<evidence type="ECO:0000256" key="5">
    <source>
        <dbReference type="ARBA" id="ARBA00022729"/>
    </source>
</evidence>
<gene>
    <name evidence="11" type="ORF">SAMN05444277_101372</name>
</gene>
<keyword evidence="5" id="KW-0732">Signal</keyword>
<keyword evidence="4" id="KW-0812">Transmembrane</keyword>
<dbReference type="Gene3D" id="2.40.170.20">
    <property type="entry name" value="TonB-dependent receptor, beta-barrel domain"/>
    <property type="match status" value="1"/>
</dbReference>
<dbReference type="InterPro" id="IPR039426">
    <property type="entry name" value="TonB-dep_rcpt-like"/>
</dbReference>
<evidence type="ECO:0000256" key="6">
    <source>
        <dbReference type="ARBA" id="ARBA00023077"/>
    </source>
</evidence>
<dbReference type="InterPro" id="IPR036942">
    <property type="entry name" value="Beta-barrel_TonB_sf"/>
</dbReference>
<dbReference type="RefSeq" id="WP_245751165.1">
    <property type="nucleotide sequence ID" value="NZ_FOXQ01000001.1"/>
</dbReference>
<evidence type="ECO:0000256" key="2">
    <source>
        <dbReference type="ARBA" id="ARBA00022448"/>
    </source>
</evidence>